<keyword evidence="2" id="KW-1185">Reference proteome</keyword>
<dbReference type="SUPFAM" id="SSF101898">
    <property type="entry name" value="NHL repeat"/>
    <property type="match status" value="1"/>
</dbReference>
<dbReference type="AlphaFoldDB" id="A0A1T4PXM0"/>
<dbReference type="InterPro" id="IPR015943">
    <property type="entry name" value="WD40/YVTN_repeat-like_dom_sf"/>
</dbReference>
<dbReference type="OrthoDB" id="581621at2"/>
<organism evidence="1 2">
    <name type="scientific">Chitinophaga eiseniae</name>
    <dbReference type="NCBI Taxonomy" id="634771"/>
    <lineage>
        <taxon>Bacteria</taxon>
        <taxon>Pseudomonadati</taxon>
        <taxon>Bacteroidota</taxon>
        <taxon>Chitinophagia</taxon>
        <taxon>Chitinophagales</taxon>
        <taxon>Chitinophagaceae</taxon>
        <taxon>Chitinophaga</taxon>
    </lineage>
</organism>
<evidence type="ECO:0000313" key="2">
    <source>
        <dbReference type="Proteomes" id="UP000190367"/>
    </source>
</evidence>
<dbReference type="Gene3D" id="2.130.10.10">
    <property type="entry name" value="YVTN repeat-like/Quinoprotein amine dehydrogenase"/>
    <property type="match status" value="1"/>
</dbReference>
<dbReference type="EMBL" id="FUWZ01000002">
    <property type="protein sequence ID" value="SJZ96310.1"/>
    <property type="molecule type" value="Genomic_DNA"/>
</dbReference>
<dbReference type="Proteomes" id="UP000190367">
    <property type="component" value="Unassembled WGS sequence"/>
</dbReference>
<gene>
    <name evidence="1" type="ORF">SAMN04488128_10255</name>
</gene>
<evidence type="ECO:0000313" key="1">
    <source>
        <dbReference type="EMBL" id="SJZ96310.1"/>
    </source>
</evidence>
<dbReference type="InterPro" id="IPR017549">
    <property type="entry name" value="APMV_L690"/>
</dbReference>
<dbReference type="STRING" id="634771.SAMN04488128_10255"/>
<reference evidence="2" key="1">
    <citation type="submission" date="2017-02" db="EMBL/GenBank/DDBJ databases">
        <authorList>
            <person name="Varghese N."/>
            <person name="Submissions S."/>
        </authorList>
    </citation>
    <scope>NUCLEOTIDE SEQUENCE [LARGE SCALE GENOMIC DNA]</scope>
    <source>
        <strain evidence="2">DSM 22224</strain>
    </source>
</reference>
<proteinExistence type="predicted"/>
<protein>
    <submittedName>
        <fullName evidence="1">TIGR03118 family protein</fullName>
    </submittedName>
</protein>
<name>A0A1T4PXM0_9BACT</name>
<dbReference type="RefSeq" id="WP_078668653.1">
    <property type="nucleotide sequence ID" value="NZ_FUWZ01000002.1"/>
</dbReference>
<sequence length="370" mass="39372">MSALFKKQPAVVTSTGTPQKLFRAGMAATVISFLLTVTSCHKGDPHQACVQCDCLSKSYKQINLVADTNGYNAGRIDPRLRNAWGIAVGATGAFWISAAGNGSSVIYDKSGAALRAPVFIPSPLGKNPGSPTGVVFNSTTSFKGARFIYATEEGTIVSWTSGDTAVIQANRASFNAVYKGIAMAIDSGKLYLYATNFHNGTVDVFDSAYHYVSTKPFHDPAIPAGFAPFNIRNIEGVLFVTYAKQGPGKKDDQAGPGNGYVNIYRTNGTLIRRFASGGTLNSPWGITQGCSGTWPFNDGVILIGNFGDGHINAYNARGTYLGQLQKGNGPVIIDGLWALESNLPSAPNQLFFTAGPDDEKHGLFGYLRKN</sequence>
<dbReference type="NCBIfam" id="TIGR03118">
    <property type="entry name" value="PEPCTERM_chp_1"/>
    <property type="match status" value="1"/>
</dbReference>
<accession>A0A1T4PXM0</accession>